<accession>A0A3S3TMQ6</accession>
<dbReference type="EMBL" id="SACO01000007">
    <property type="protein sequence ID" value="RVU04583.1"/>
    <property type="molecule type" value="Genomic_DNA"/>
</dbReference>
<keyword evidence="2" id="KW-0732">Signal</keyword>
<keyword evidence="4" id="KW-1185">Reference proteome</keyword>
<dbReference type="GO" id="GO:0005507">
    <property type="term" value="F:copper ion binding"/>
    <property type="evidence" value="ECO:0007669"/>
    <property type="project" value="InterPro"/>
</dbReference>
<dbReference type="GO" id="GO:0009279">
    <property type="term" value="C:cell outer membrane"/>
    <property type="evidence" value="ECO:0007669"/>
    <property type="project" value="InterPro"/>
</dbReference>
<evidence type="ECO:0000313" key="3">
    <source>
        <dbReference type="EMBL" id="RVU04583.1"/>
    </source>
</evidence>
<dbReference type="AlphaFoldDB" id="A0A3S3TMQ6"/>
<comment type="caution">
    <text evidence="3">The sequence shown here is derived from an EMBL/GenBank/DDBJ whole genome shotgun (WGS) entry which is preliminary data.</text>
</comment>
<dbReference type="Proteomes" id="UP000282837">
    <property type="component" value="Unassembled WGS sequence"/>
</dbReference>
<dbReference type="RefSeq" id="WP_127709227.1">
    <property type="nucleotide sequence ID" value="NZ_SACO01000007.1"/>
</dbReference>
<reference evidence="3 4" key="1">
    <citation type="submission" date="2019-01" db="EMBL/GenBank/DDBJ databases">
        <authorList>
            <person name="Chen W.-M."/>
        </authorList>
    </citation>
    <scope>NUCLEOTIDE SEQUENCE [LARGE SCALE GENOMIC DNA]</scope>
    <source>
        <strain evidence="3 4">FSY-9</strain>
    </source>
</reference>
<feature type="chain" id="PRO_5018637143" evidence="2">
    <location>
        <begin position="22"/>
        <end position="359"/>
    </location>
</feature>
<evidence type="ECO:0000256" key="1">
    <source>
        <dbReference type="SAM" id="MobiDB-lite"/>
    </source>
</evidence>
<evidence type="ECO:0000256" key="2">
    <source>
        <dbReference type="SAM" id="SignalP"/>
    </source>
</evidence>
<gene>
    <name evidence="3" type="ORF">EOE18_10405</name>
</gene>
<dbReference type="SUPFAM" id="SSF103515">
    <property type="entry name" value="Autotransporter"/>
    <property type="match status" value="1"/>
</dbReference>
<evidence type="ECO:0000313" key="4">
    <source>
        <dbReference type="Proteomes" id="UP000282837"/>
    </source>
</evidence>
<sequence>MSPLRTALLGSALGISTSVWAQDHSMHNMPGMEMPAPKKVKRAETRKSTTAPAAPEKPEAAPAPAALPATVVPDHSTMDHGSMDHGSMDGMQMRDQEAVASQGDIAVSGTDQPAGSASPPPAPMDHFADRKFPAAEMAKAHAEMMQESGGQTFGAAILNIAEFQAHRGRDGYRWDGEAFYGGDINRLWVKSEGEGELRRGLDSGEVQLLYSRAIDPYFNLQVGVRQDIGPAPRRTYATIGFEGLAPGMFEVEGALFLSNKGDLIGRVEGYYDQRITQRLILQPRVEVNFSAQDIPENAIGSGISNVELGARLRYEFSRQFAPYIGVSYYRKLGDTARLARAAGEDIHATSFVAGVRFWF</sequence>
<feature type="signal peptide" evidence="2">
    <location>
        <begin position="1"/>
        <end position="21"/>
    </location>
</feature>
<proteinExistence type="predicted"/>
<organism evidence="3 4">
    <name type="scientific">Novosphingobium umbonatum</name>
    <dbReference type="NCBI Taxonomy" id="1908524"/>
    <lineage>
        <taxon>Bacteria</taxon>
        <taxon>Pseudomonadati</taxon>
        <taxon>Pseudomonadota</taxon>
        <taxon>Alphaproteobacteria</taxon>
        <taxon>Sphingomonadales</taxon>
        <taxon>Sphingomonadaceae</taxon>
        <taxon>Novosphingobium</taxon>
    </lineage>
</organism>
<protein>
    <submittedName>
        <fullName evidence="3">Copper resistance protein B</fullName>
    </submittedName>
</protein>
<dbReference type="InterPro" id="IPR036709">
    <property type="entry name" value="Autotransporte_beta_dom_sf"/>
</dbReference>
<dbReference type="InterPro" id="IPR007939">
    <property type="entry name" value="Cu-R_B_prcur"/>
</dbReference>
<feature type="region of interest" description="Disordered" evidence="1">
    <location>
        <begin position="29"/>
        <end position="65"/>
    </location>
</feature>
<name>A0A3S3TMQ6_9SPHN</name>
<dbReference type="OrthoDB" id="9778934at2"/>
<dbReference type="Pfam" id="PF05275">
    <property type="entry name" value="CopB"/>
    <property type="match status" value="1"/>
</dbReference>
<dbReference type="GO" id="GO:0006878">
    <property type="term" value="P:intracellular copper ion homeostasis"/>
    <property type="evidence" value="ECO:0007669"/>
    <property type="project" value="InterPro"/>
</dbReference>